<dbReference type="InterPro" id="IPR050951">
    <property type="entry name" value="Retrovirus_Pol_polyprotein"/>
</dbReference>
<evidence type="ECO:0000256" key="6">
    <source>
        <dbReference type="ARBA" id="ARBA00022842"/>
    </source>
</evidence>
<keyword evidence="9" id="KW-0239">DNA-directed DNA polymerase</keyword>
<dbReference type="FunFam" id="1.10.340.70:FF:000001">
    <property type="entry name" value="Retrovirus-related Pol polyprotein from transposon gypsy-like Protein"/>
    <property type="match status" value="1"/>
</dbReference>
<evidence type="ECO:0000313" key="16">
    <source>
        <dbReference type="Proteomes" id="UP001474421"/>
    </source>
</evidence>
<dbReference type="Pfam" id="PF17921">
    <property type="entry name" value="Integrase_H2C2"/>
    <property type="match status" value="1"/>
</dbReference>
<dbReference type="InterPro" id="IPR056924">
    <property type="entry name" value="SH3_Tf2-1"/>
</dbReference>
<organism evidence="15 16">
    <name type="scientific">Crotalus adamanteus</name>
    <name type="common">Eastern diamondback rattlesnake</name>
    <dbReference type="NCBI Taxonomy" id="8729"/>
    <lineage>
        <taxon>Eukaryota</taxon>
        <taxon>Metazoa</taxon>
        <taxon>Chordata</taxon>
        <taxon>Craniata</taxon>
        <taxon>Vertebrata</taxon>
        <taxon>Euteleostomi</taxon>
        <taxon>Lepidosauria</taxon>
        <taxon>Squamata</taxon>
        <taxon>Bifurcata</taxon>
        <taxon>Unidentata</taxon>
        <taxon>Episquamata</taxon>
        <taxon>Toxicofera</taxon>
        <taxon>Serpentes</taxon>
        <taxon>Colubroidea</taxon>
        <taxon>Viperidae</taxon>
        <taxon>Crotalinae</taxon>
        <taxon>Crotalus</taxon>
    </lineage>
</organism>
<name>A0AAW1BBT6_CROAD</name>
<dbReference type="InterPro" id="IPR036397">
    <property type="entry name" value="RNaseH_sf"/>
</dbReference>
<proteinExistence type="predicted"/>
<evidence type="ECO:0000259" key="14">
    <source>
        <dbReference type="PROSITE" id="PS50994"/>
    </source>
</evidence>
<dbReference type="InterPro" id="IPR023780">
    <property type="entry name" value="Chromo_domain"/>
</dbReference>
<dbReference type="FunFam" id="3.30.420.10:FF:000032">
    <property type="entry name" value="Retrovirus-related Pol polyprotein from transposon 297-like Protein"/>
    <property type="match status" value="1"/>
</dbReference>
<dbReference type="SUPFAM" id="SSF53098">
    <property type="entry name" value="Ribonuclease H-like"/>
    <property type="match status" value="1"/>
</dbReference>
<keyword evidence="10" id="KW-0238">DNA-binding</keyword>
<keyword evidence="2" id="KW-0645">Protease</keyword>
<dbReference type="AlphaFoldDB" id="A0AAW1BBT6"/>
<protein>
    <recommendedName>
        <fullName evidence="12">Gypsy retrotransposon integrase-like protein 1</fullName>
    </recommendedName>
</protein>
<dbReference type="InterPro" id="IPR012337">
    <property type="entry name" value="RNaseH-like_sf"/>
</dbReference>
<evidence type="ECO:0000256" key="3">
    <source>
        <dbReference type="ARBA" id="ARBA00022723"/>
    </source>
</evidence>
<dbReference type="GO" id="GO:0006508">
    <property type="term" value="P:proteolysis"/>
    <property type="evidence" value="ECO:0007669"/>
    <property type="project" value="UniProtKB-KW"/>
</dbReference>
<keyword evidence="9" id="KW-0548">Nucleotidyltransferase</keyword>
<dbReference type="InterPro" id="IPR000953">
    <property type="entry name" value="Chromo/chromo_shadow_dom"/>
</dbReference>
<dbReference type="GO" id="GO:0005634">
    <property type="term" value="C:nucleus"/>
    <property type="evidence" value="ECO:0007669"/>
    <property type="project" value="UniProtKB-SubCell"/>
</dbReference>
<dbReference type="GO" id="GO:0004190">
    <property type="term" value="F:aspartic-type endopeptidase activity"/>
    <property type="evidence" value="ECO:0007669"/>
    <property type="project" value="UniProtKB-KW"/>
</dbReference>
<keyword evidence="7" id="KW-0229">DNA integration</keyword>
<keyword evidence="9" id="KW-0808">Transferase</keyword>
<dbReference type="InterPro" id="IPR041588">
    <property type="entry name" value="Integrase_H2C2"/>
</dbReference>
<dbReference type="GO" id="GO:0003964">
    <property type="term" value="F:RNA-directed DNA polymerase activity"/>
    <property type="evidence" value="ECO:0007669"/>
    <property type="project" value="UniProtKB-KW"/>
</dbReference>
<keyword evidence="4" id="KW-0064">Aspartyl protease</keyword>
<dbReference type="EMBL" id="JAOTOJ010000007">
    <property type="protein sequence ID" value="KAK9399063.1"/>
    <property type="molecule type" value="Genomic_DNA"/>
</dbReference>
<dbReference type="GO" id="GO:0006310">
    <property type="term" value="P:DNA recombination"/>
    <property type="evidence" value="ECO:0007669"/>
    <property type="project" value="UniProtKB-KW"/>
</dbReference>
<comment type="caution">
    <text evidence="15">The sequence shown here is derived from an EMBL/GenBank/DDBJ whole genome shotgun (WGS) entry which is preliminary data.</text>
</comment>
<evidence type="ECO:0000256" key="10">
    <source>
        <dbReference type="ARBA" id="ARBA00023125"/>
    </source>
</evidence>
<keyword evidence="8" id="KW-0695">RNA-directed DNA polymerase</keyword>
<dbReference type="GO" id="GO:0046872">
    <property type="term" value="F:metal ion binding"/>
    <property type="evidence" value="ECO:0007669"/>
    <property type="project" value="UniProtKB-KW"/>
</dbReference>
<evidence type="ECO:0000256" key="11">
    <source>
        <dbReference type="ARBA" id="ARBA00023172"/>
    </source>
</evidence>
<evidence type="ECO:0000256" key="7">
    <source>
        <dbReference type="ARBA" id="ARBA00022908"/>
    </source>
</evidence>
<feature type="domain" description="Chromo" evidence="13">
    <location>
        <begin position="440"/>
        <end position="498"/>
    </location>
</feature>
<dbReference type="InterPro" id="IPR016197">
    <property type="entry name" value="Chromo-like_dom_sf"/>
</dbReference>
<evidence type="ECO:0000256" key="2">
    <source>
        <dbReference type="ARBA" id="ARBA00022670"/>
    </source>
</evidence>
<dbReference type="GO" id="GO:0003677">
    <property type="term" value="F:DNA binding"/>
    <property type="evidence" value="ECO:0007669"/>
    <property type="project" value="UniProtKB-KW"/>
</dbReference>
<dbReference type="Proteomes" id="UP001474421">
    <property type="component" value="Unassembled WGS sequence"/>
</dbReference>
<evidence type="ECO:0000256" key="9">
    <source>
        <dbReference type="ARBA" id="ARBA00022932"/>
    </source>
</evidence>
<keyword evidence="3" id="KW-0479">Metal-binding</keyword>
<dbReference type="PANTHER" id="PTHR37984">
    <property type="entry name" value="PROTEIN CBG26694"/>
    <property type="match status" value="1"/>
</dbReference>
<gene>
    <name evidence="15" type="ORF">NXF25_014032</name>
</gene>
<dbReference type="Gene3D" id="1.10.340.70">
    <property type="match status" value="1"/>
</dbReference>
<dbReference type="GO" id="GO:0015074">
    <property type="term" value="P:DNA integration"/>
    <property type="evidence" value="ECO:0007669"/>
    <property type="project" value="UniProtKB-KW"/>
</dbReference>
<evidence type="ECO:0000256" key="12">
    <source>
        <dbReference type="ARBA" id="ARBA00039658"/>
    </source>
</evidence>
<feature type="domain" description="Integrase catalytic" evidence="14">
    <location>
        <begin position="143"/>
        <end position="302"/>
    </location>
</feature>
<evidence type="ECO:0000256" key="4">
    <source>
        <dbReference type="ARBA" id="ARBA00022750"/>
    </source>
</evidence>
<dbReference type="InterPro" id="IPR001584">
    <property type="entry name" value="Integrase_cat-core"/>
</dbReference>
<dbReference type="Pfam" id="PF24626">
    <property type="entry name" value="SH3_Tf2-1"/>
    <property type="match status" value="1"/>
</dbReference>
<keyword evidence="16" id="KW-1185">Reference proteome</keyword>
<keyword evidence="5" id="KW-0378">Hydrolase</keyword>
<dbReference type="SMART" id="SM00298">
    <property type="entry name" value="CHROMO"/>
    <property type="match status" value="1"/>
</dbReference>
<dbReference type="Pfam" id="PF00385">
    <property type="entry name" value="Chromo"/>
    <property type="match status" value="1"/>
</dbReference>
<dbReference type="Gene3D" id="2.40.50.40">
    <property type="match status" value="1"/>
</dbReference>
<dbReference type="CDD" id="cd18975">
    <property type="entry name" value="CD_MarY1_POL_like"/>
    <property type="match status" value="1"/>
</dbReference>
<dbReference type="Pfam" id="PF00665">
    <property type="entry name" value="rve"/>
    <property type="match status" value="1"/>
</dbReference>
<dbReference type="SUPFAM" id="SSF54160">
    <property type="entry name" value="Chromo domain-like"/>
    <property type="match status" value="1"/>
</dbReference>
<evidence type="ECO:0000256" key="5">
    <source>
        <dbReference type="ARBA" id="ARBA00022801"/>
    </source>
</evidence>
<accession>A0AAW1BBT6</accession>
<dbReference type="PANTHER" id="PTHR37984:SF15">
    <property type="entry name" value="INTEGRASE CATALYTIC DOMAIN-CONTAINING PROTEIN"/>
    <property type="match status" value="1"/>
</dbReference>
<dbReference type="PROSITE" id="PS50013">
    <property type="entry name" value="CHROMO_2"/>
    <property type="match status" value="1"/>
</dbReference>
<keyword evidence="6" id="KW-0460">Magnesium</keyword>
<keyword evidence="11" id="KW-0233">DNA recombination</keyword>
<evidence type="ECO:0000256" key="8">
    <source>
        <dbReference type="ARBA" id="ARBA00022918"/>
    </source>
</evidence>
<comment type="subcellular location">
    <subcellularLocation>
        <location evidence="1">Nucleus</location>
    </subcellularLocation>
</comment>
<evidence type="ECO:0000259" key="13">
    <source>
        <dbReference type="PROSITE" id="PS50013"/>
    </source>
</evidence>
<dbReference type="Gene3D" id="3.30.420.10">
    <property type="entry name" value="Ribonuclease H-like superfamily/Ribonuclease H"/>
    <property type="match status" value="1"/>
</dbReference>
<dbReference type="GO" id="GO:0003887">
    <property type="term" value="F:DNA-directed DNA polymerase activity"/>
    <property type="evidence" value="ECO:0007669"/>
    <property type="project" value="UniProtKB-KW"/>
</dbReference>
<sequence>MPQYRSKWEEVVQALMPCTGQEMTSSIRQKSRTDELDAMRAAMWTDKWAQEHSGWLTNRDGVAWKGDKMYAAEDLRKMVLQRGHDAKQAGHFGFLKTLHLLRRQFWWPGLKGDVEQYVRDCHACASAKPRTGKPMGLLQTVADPSRPWEEIAMDFIVELPENRGYNTIWTVVDLFSKQAHFIPCRGLPSARRLSQLFIQHIYRLHGTPRRIISDRGVQFTARFWREFVRLLGSSQGLSSAYHPSTNGVADRANAMVERYLRSYVSFQQTDWVDLLPFAEAAYNNTVHNSTGYTPFRVVHGMEFNPIPEWSLETDRGETPQTWLSQVTGLWERVREARKRAEVTTKAQADKKRAEHKPFRVGDWVYLATKYLRLQVPCRKLGRKYVGPFQITKVINPVTVQLRLLASLGKVHPVFQCSLLKRTSGSFPTTGAPGPVAGSYYEVQDVLDSRVRRGKLQYLLQWKGYPLSDATWVGEGDINAPRLIQKFHRRCPSKRGGTRATPRVQPLPFPFQGDMW</sequence>
<reference evidence="15 16" key="1">
    <citation type="journal article" date="2024" name="Proc. Natl. Acad. Sci. U.S.A.">
        <title>The genetic regulatory architecture and epigenomic basis for age-related changes in rattlesnake venom.</title>
        <authorList>
            <person name="Hogan M.P."/>
            <person name="Holding M.L."/>
            <person name="Nystrom G.S."/>
            <person name="Colston T.J."/>
            <person name="Bartlett D.A."/>
            <person name="Mason A.J."/>
            <person name="Ellsworth S.A."/>
            <person name="Rautsaw R.M."/>
            <person name="Lawrence K.C."/>
            <person name="Strickland J.L."/>
            <person name="He B."/>
            <person name="Fraser P."/>
            <person name="Margres M.J."/>
            <person name="Gilbert D.M."/>
            <person name="Gibbs H.L."/>
            <person name="Parkinson C.L."/>
            <person name="Rokyta D.R."/>
        </authorList>
    </citation>
    <scope>NUCLEOTIDE SEQUENCE [LARGE SCALE GENOMIC DNA]</scope>
    <source>
        <strain evidence="15">DRR0105</strain>
    </source>
</reference>
<dbReference type="PROSITE" id="PS50994">
    <property type="entry name" value="INTEGRASE"/>
    <property type="match status" value="1"/>
</dbReference>
<evidence type="ECO:0000313" key="15">
    <source>
        <dbReference type="EMBL" id="KAK9399063.1"/>
    </source>
</evidence>
<evidence type="ECO:0000256" key="1">
    <source>
        <dbReference type="ARBA" id="ARBA00004123"/>
    </source>
</evidence>